<evidence type="ECO:0000313" key="1">
    <source>
        <dbReference type="EMBL" id="PZX46603.1"/>
    </source>
</evidence>
<dbReference type="OrthoDB" id="7165680at2"/>
<accession>A0A2W7QEG5</accession>
<name>A0A2W7QEG5_9RHOB</name>
<comment type="caution">
    <text evidence="1">The sequence shown here is derived from an EMBL/GenBank/DDBJ whole genome shotgun (WGS) entry which is preliminary data.</text>
</comment>
<evidence type="ECO:0000313" key="2">
    <source>
        <dbReference type="Proteomes" id="UP000249364"/>
    </source>
</evidence>
<sequence length="124" mass="14090">MRSLLYLCTALGVIALAAWAYRENHLTQQAMNQQRALEREIAALSEAFSIQRAEWAYLNRPDRLRELVDLNFERLKLVPITAAHFGEIGQVAYPMPEARSEVFDTIELSGEIEQLSATLEESLP</sequence>
<keyword evidence="2" id="KW-1185">Reference proteome</keyword>
<dbReference type="RefSeq" id="WP_071470818.1">
    <property type="nucleotide sequence ID" value="NZ_MEHT01000045.1"/>
</dbReference>
<evidence type="ECO:0008006" key="3">
    <source>
        <dbReference type="Google" id="ProtNLM"/>
    </source>
</evidence>
<proteinExistence type="predicted"/>
<gene>
    <name evidence="1" type="ORF">LY56_00804</name>
</gene>
<dbReference type="Proteomes" id="UP000249364">
    <property type="component" value="Unassembled WGS sequence"/>
</dbReference>
<organism evidence="1 2">
    <name type="scientific">Roseinatronobacter thiooxidans</name>
    <dbReference type="NCBI Taxonomy" id="121821"/>
    <lineage>
        <taxon>Bacteria</taxon>
        <taxon>Pseudomonadati</taxon>
        <taxon>Pseudomonadota</taxon>
        <taxon>Alphaproteobacteria</taxon>
        <taxon>Rhodobacterales</taxon>
        <taxon>Paracoccaceae</taxon>
        <taxon>Roseinatronobacter</taxon>
    </lineage>
</organism>
<dbReference type="EMBL" id="QKZQ01000003">
    <property type="protein sequence ID" value="PZX46603.1"/>
    <property type="molecule type" value="Genomic_DNA"/>
</dbReference>
<dbReference type="STRING" id="121821.GCA_001870675_03045"/>
<dbReference type="AlphaFoldDB" id="A0A2W7QEG5"/>
<protein>
    <recommendedName>
        <fullName evidence="3">Cell division protein FtsL</fullName>
    </recommendedName>
</protein>
<reference evidence="1 2" key="1">
    <citation type="submission" date="2018-06" db="EMBL/GenBank/DDBJ databases">
        <title>Genomic Encyclopedia of Archaeal and Bacterial Type Strains, Phase II (KMG-II): from individual species to whole genera.</title>
        <authorList>
            <person name="Goeker M."/>
        </authorList>
    </citation>
    <scope>NUCLEOTIDE SEQUENCE [LARGE SCALE GENOMIC DNA]</scope>
    <source>
        <strain evidence="1 2">DSM 13087</strain>
    </source>
</reference>